<keyword evidence="3" id="KW-1185">Reference proteome</keyword>
<evidence type="ECO:0000313" key="3">
    <source>
        <dbReference type="Proteomes" id="UP001630127"/>
    </source>
</evidence>
<protein>
    <submittedName>
        <fullName evidence="2">Uncharacterized protein</fullName>
    </submittedName>
</protein>
<feature type="compositionally biased region" description="Polar residues" evidence="1">
    <location>
        <begin position="189"/>
        <end position="202"/>
    </location>
</feature>
<dbReference type="Proteomes" id="UP001630127">
    <property type="component" value="Unassembled WGS sequence"/>
</dbReference>
<feature type="compositionally biased region" description="Polar residues" evidence="1">
    <location>
        <begin position="217"/>
        <end position="238"/>
    </location>
</feature>
<organism evidence="2 3">
    <name type="scientific">Cinchona calisaya</name>
    <dbReference type="NCBI Taxonomy" id="153742"/>
    <lineage>
        <taxon>Eukaryota</taxon>
        <taxon>Viridiplantae</taxon>
        <taxon>Streptophyta</taxon>
        <taxon>Embryophyta</taxon>
        <taxon>Tracheophyta</taxon>
        <taxon>Spermatophyta</taxon>
        <taxon>Magnoliopsida</taxon>
        <taxon>eudicotyledons</taxon>
        <taxon>Gunneridae</taxon>
        <taxon>Pentapetalae</taxon>
        <taxon>asterids</taxon>
        <taxon>lamiids</taxon>
        <taxon>Gentianales</taxon>
        <taxon>Rubiaceae</taxon>
        <taxon>Cinchonoideae</taxon>
        <taxon>Cinchoneae</taxon>
        <taxon>Cinchona</taxon>
    </lineage>
</organism>
<feature type="region of interest" description="Disordered" evidence="1">
    <location>
        <begin position="189"/>
        <end position="238"/>
    </location>
</feature>
<dbReference type="PANTHER" id="PTHR36757:SF1">
    <property type="entry name" value="GENOME ASSEMBLY, CHROMOSOME: A04"/>
    <property type="match status" value="1"/>
</dbReference>
<reference evidence="2 3" key="1">
    <citation type="submission" date="2024-11" db="EMBL/GenBank/DDBJ databases">
        <title>A near-complete genome assembly of Cinchona calisaya.</title>
        <authorList>
            <person name="Lian D.C."/>
            <person name="Zhao X.W."/>
            <person name="Wei L."/>
        </authorList>
    </citation>
    <scope>NUCLEOTIDE SEQUENCE [LARGE SCALE GENOMIC DNA]</scope>
    <source>
        <tissue evidence="2">Nenye</tissue>
    </source>
</reference>
<name>A0ABD2Y2L9_9GENT</name>
<evidence type="ECO:0000313" key="2">
    <source>
        <dbReference type="EMBL" id="KAL3501733.1"/>
    </source>
</evidence>
<evidence type="ECO:0000256" key="1">
    <source>
        <dbReference type="SAM" id="MobiDB-lite"/>
    </source>
</evidence>
<dbReference type="AlphaFoldDB" id="A0ABD2Y2L9"/>
<accession>A0ABD2Y2L9</accession>
<comment type="caution">
    <text evidence="2">The sequence shown here is derived from an EMBL/GenBank/DDBJ whole genome shotgun (WGS) entry which is preliminary data.</text>
</comment>
<gene>
    <name evidence="2" type="ORF">ACH5RR_036182</name>
</gene>
<dbReference type="PANTHER" id="PTHR36757">
    <property type="entry name" value="BNAANNG22500D PROTEIN"/>
    <property type="match status" value="1"/>
</dbReference>
<proteinExistence type="predicted"/>
<sequence length="295" mass="32794">MAVDVCSEVASLVVSPRISFSHDLKEADGMPLECHRRSDAFLLESIDFNFCISRSLSQELHSSADELFANGKIVPAEVKKTTTKYNKETPSKEILRSKPISSCYRRDTSFKSIAATTSARSDNPEVALNFDTKKKSLKEFLAINPESDAETEEERKPSSKPFWQFRKSSSLNLDSCKSNTLIRSLHFLSRSNSTGSAPNTKPSPQPKVMQKQHSQKDQATLAKQTNSHVRTSSGHYSYSCNSYRSPSRKNYGNGIRIGPVLNIPHACISKGTSSLFGFGSLFCNGKSKKKKKCNY</sequence>
<dbReference type="EMBL" id="JBJUIK010000015">
    <property type="protein sequence ID" value="KAL3501733.1"/>
    <property type="molecule type" value="Genomic_DNA"/>
</dbReference>